<organism evidence="1">
    <name type="scientific">Rhizophora mucronata</name>
    <name type="common">Asiatic mangrove</name>
    <dbReference type="NCBI Taxonomy" id="61149"/>
    <lineage>
        <taxon>Eukaryota</taxon>
        <taxon>Viridiplantae</taxon>
        <taxon>Streptophyta</taxon>
        <taxon>Embryophyta</taxon>
        <taxon>Tracheophyta</taxon>
        <taxon>Spermatophyta</taxon>
        <taxon>Magnoliopsida</taxon>
        <taxon>eudicotyledons</taxon>
        <taxon>Gunneridae</taxon>
        <taxon>Pentapetalae</taxon>
        <taxon>rosids</taxon>
        <taxon>fabids</taxon>
        <taxon>Malpighiales</taxon>
        <taxon>Rhizophoraceae</taxon>
        <taxon>Rhizophora</taxon>
    </lineage>
</organism>
<reference evidence="1" key="1">
    <citation type="submission" date="2018-02" db="EMBL/GenBank/DDBJ databases">
        <title>Rhizophora mucronata_Transcriptome.</title>
        <authorList>
            <person name="Meera S.P."/>
            <person name="Sreeshan A."/>
            <person name="Augustine A."/>
        </authorList>
    </citation>
    <scope>NUCLEOTIDE SEQUENCE</scope>
    <source>
        <tissue evidence="1">Leaf</tissue>
    </source>
</reference>
<proteinExistence type="predicted"/>
<accession>A0A2P2K9Y3</accession>
<dbReference type="AlphaFoldDB" id="A0A2P2K9Y3"/>
<name>A0A2P2K9Y3_RHIMU</name>
<sequence length="22" mass="2643">MKKELLVIVSHHITVNFISDRY</sequence>
<protein>
    <submittedName>
        <fullName evidence="1">Uncharacterized protein</fullName>
    </submittedName>
</protein>
<dbReference type="EMBL" id="GGEC01021998">
    <property type="protein sequence ID" value="MBX02482.1"/>
    <property type="molecule type" value="Transcribed_RNA"/>
</dbReference>
<evidence type="ECO:0000313" key="1">
    <source>
        <dbReference type="EMBL" id="MBX02482.1"/>
    </source>
</evidence>